<proteinExistence type="predicted"/>
<organism evidence="1 2">
    <name type="scientific">Catharanthus roseus</name>
    <name type="common">Madagascar periwinkle</name>
    <name type="synonym">Vinca rosea</name>
    <dbReference type="NCBI Taxonomy" id="4058"/>
    <lineage>
        <taxon>Eukaryota</taxon>
        <taxon>Viridiplantae</taxon>
        <taxon>Streptophyta</taxon>
        <taxon>Embryophyta</taxon>
        <taxon>Tracheophyta</taxon>
        <taxon>Spermatophyta</taxon>
        <taxon>Magnoliopsida</taxon>
        <taxon>eudicotyledons</taxon>
        <taxon>Gunneridae</taxon>
        <taxon>Pentapetalae</taxon>
        <taxon>asterids</taxon>
        <taxon>lamiids</taxon>
        <taxon>Gentianales</taxon>
        <taxon>Apocynaceae</taxon>
        <taxon>Rauvolfioideae</taxon>
        <taxon>Vinceae</taxon>
        <taxon>Catharanthinae</taxon>
        <taxon>Catharanthus</taxon>
    </lineage>
</organism>
<dbReference type="EMBL" id="CM044703">
    <property type="protein sequence ID" value="KAI5673999.1"/>
    <property type="molecule type" value="Genomic_DNA"/>
</dbReference>
<name>A0ACC0BMT9_CATRO</name>
<reference evidence="2" key="1">
    <citation type="journal article" date="2023" name="Nat. Plants">
        <title>Single-cell RNA sequencing provides a high-resolution roadmap for understanding the multicellular compartmentation of specialized metabolism.</title>
        <authorList>
            <person name="Sun S."/>
            <person name="Shen X."/>
            <person name="Li Y."/>
            <person name="Li Y."/>
            <person name="Wang S."/>
            <person name="Li R."/>
            <person name="Zhang H."/>
            <person name="Shen G."/>
            <person name="Guo B."/>
            <person name="Wei J."/>
            <person name="Xu J."/>
            <person name="St-Pierre B."/>
            <person name="Chen S."/>
            <person name="Sun C."/>
        </authorList>
    </citation>
    <scope>NUCLEOTIDE SEQUENCE [LARGE SCALE GENOMIC DNA]</scope>
</reference>
<protein>
    <submittedName>
        <fullName evidence="1">Uncharacterized protein</fullName>
    </submittedName>
</protein>
<dbReference type="Proteomes" id="UP001060085">
    <property type="component" value="Linkage Group LG03"/>
</dbReference>
<evidence type="ECO:0000313" key="1">
    <source>
        <dbReference type="EMBL" id="KAI5673999.1"/>
    </source>
</evidence>
<sequence length="145" mass="16120">MTSKPIIKYLLFLERYNLACFLIGDVFHNVLPCSLEMHRTGALYRASSDDVDGFRLWRVDLLERGSNTVEGLARVDGHLVESQEEVEIKVGLRVDLIGARGSVAWFYVCGECDGYGIERSAIILERDQVLVVDVSDGESVEGPAV</sequence>
<keyword evidence="2" id="KW-1185">Reference proteome</keyword>
<comment type="caution">
    <text evidence="1">The sequence shown here is derived from an EMBL/GenBank/DDBJ whole genome shotgun (WGS) entry which is preliminary data.</text>
</comment>
<gene>
    <name evidence="1" type="ORF">M9H77_14363</name>
</gene>
<evidence type="ECO:0000313" key="2">
    <source>
        <dbReference type="Proteomes" id="UP001060085"/>
    </source>
</evidence>
<accession>A0ACC0BMT9</accession>